<dbReference type="Pfam" id="PF00035">
    <property type="entry name" value="dsrm"/>
    <property type="match status" value="2"/>
</dbReference>
<dbReference type="Pfam" id="PF07528">
    <property type="entry name" value="DZF_N"/>
    <property type="match status" value="1"/>
</dbReference>
<dbReference type="Pfam" id="PF20965">
    <property type="entry name" value="DZF_C"/>
    <property type="match status" value="1"/>
</dbReference>
<dbReference type="PROSITE" id="PS51703">
    <property type="entry name" value="DZF"/>
    <property type="match status" value="1"/>
</dbReference>
<name>A0A8C4R3V1_EPTBU</name>
<dbReference type="GO" id="GO:0003677">
    <property type="term" value="F:DNA binding"/>
    <property type="evidence" value="ECO:0007669"/>
    <property type="project" value="UniProtKB-KW"/>
</dbReference>
<feature type="domain" description="DZF" evidence="9">
    <location>
        <begin position="22"/>
        <end position="433"/>
    </location>
</feature>
<evidence type="ECO:0000256" key="7">
    <source>
        <dbReference type="SAM" id="MobiDB-lite"/>
    </source>
</evidence>
<dbReference type="InterPro" id="IPR049401">
    <property type="entry name" value="DZF_dom_N"/>
</dbReference>
<dbReference type="GO" id="GO:0003725">
    <property type="term" value="F:double-stranded RNA binding"/>
    <property type="evidence" value="ECO:0007669"/>
    <property type="project" value="TreeGrafter"/>
</dbReference>
<sequence length="747" mass="81485">MLPCLPRLPGPLGLSPQQHLFHTFARDDRHVMTKHSGVYPTPEELAKVQEMVTTAERALKLVSDCIEDSMKPISPEPVSKTGVLENSQAIEEDLQTMQEKNTDCVGVNSTPGDGIPLDVKKETEGIESDHQVVPGQRILRGVMRVGHVAKGLLLKGDTELKLVLLCKDRPTSTLLSQVVSHLPIQLQAASQEEYTVEGHEEQAVVIMRRCKEPKLVLRITLTSPIVREEPETPEQGEALVDRVTVRNSMDLLDRQHCLNALASLRHAKWFQARATPLKSCVIIIRILRDICRREDAWKPLSGWALELICEKVIATCNRALSPGEALRRVLEFFASGVLMIGGPGLSDPCEKVPTDVLGSLSSEDREKLVMSAQHYLRCMAFGQVHNVLAMEPIVYMGGVDKRMRKDEFSDSQTHTMKASVVQVPLKRPSEDWQADDVFVTNKLPKKGPEPATPSNALMRLNQFCPGLEYKMLSQTGPVHAPLFTMAAVVQGKTYEANGSSKKIAKLHVAERVLNDFGLITAKSVAAKPVESTSSESKTTVSEDPNPTSSDTTSTSGTSTLSAPPDTTRSYGPVLTSNGKNPIMELNEKRRGLNYVVTSESGGSHDKQFFIEVVVDGQTFQGSGSNKKIAKANAALEAIRALFSGPNAKKTSPTSEGTSGTVSRGRSGRRWNRSGRGRGWQSRGASGMHHPGYSPMFSYGPTDQVHCDFSEESGFMMSREGAGTVTLGSVGSGVGYKATPPPFSYTFN</sequence>
<keyword evidence="4 6" id="KW-0694">RNA-binding</keyword>
<dbReference type="GO" id="GO:0003727">
    <property type="term" value="F:single-stranded RNA binding"/>
    <property type="evidence" value="ECO:0007669"/>
    <property type="project" value="TreeGrafter"/>
</dbReference>
<feature type="compositionally biased region" description="Low complexity" evidence="7">
    <location>
        <begin position="653"/>
        <end position="664"/>
    </location>
</feature>
<proteinExistence type="predicted"/>
<evidence type="ECO:0000259" key="9">
    <source>
        <dbReference type="PROSITE" id="PS51703"/>
    </source>
</evidence>
<evidence type="ECO:0000256" key="2">
    <source>
        <dbReference type="ARBA" id="ARBA00022490"/>
    </source>
</evidence>
<feature type="compositionally biased region" description="Basic residues" evidence="7">
    <location>
        <begin position="665"/>
        <end position="675"/>
    </location>
</feature>
<dbReference type="Gene3D" id="3.30.160.20">
    <property type="match status" value="2"/>
</dbReference>
<feature type="domain" description="DRBM" evidence="8">
    <location>
        <begin position="452"/>
        <end position="518"/>
    </location>
</feature>
<dbReference type="GeneTree" id="ENSGT00940000154687"/>
<evidence type="ECO:0000256" key="3">
    <source>
        <dbReference type="ARBA" id="ARBA00022737"/>
    </source>
</evidence>
<dbReference type="Proteomes" id="UP000694388">
    <property type="component" value="Unplaced"/>
</dbReference>
<dbReference type="Gene3D" id="1.10.1410.40">
    <property type="match status" value="1"/>
</dbReference>
<dbReference type="FunFam" id="3.30.160.20:FF:000007">
    <property type="entry name" value="Double-stranded RNA-binding protein Staufen homolog 1"/>
    <property type="match status" value="1"/>
</dbReference>
<dbReference type="InterPro" id="IPR043519">
    <property type="entry name" value="NT_sf"/>
</dbReference>
<dbReference type="CDD" id="cd19897">
    <property type="entry name" value="DSRM_STRBP-like_rpt2"/>
    <property type="match status" value="1"/>
</dbReference>
<organism evidence="10 11">
    <name type="scientific">Eptatretus burgeri</name>
    <name type="common">Inshore hagfish</name>
    <dbReference type="NCBI Taxonomy" id="7764"/>
    <lineage>
        <taxon>Eukaryota</taxon>
        <taxon>Metazoa</taxon>
        <taxon>Chordata</taxon>
        <taxon>Craniata</taxon>
        <taxon>Vertebrata</taxon>
        <taxon>Cyclostomata</taxon>
        <taxon>Myxini</taxon>
        <taxon>Myxiniformes</taxon>
        <taxon>Myxinidae</taxon>
        <taxon>Eptatretinae</taxon>
        <taxon>Eptatretus</taxon>
    </lineage>
</organism>
<evidence type="ECO:0000256" key="4">
    <source>
        <dbReference type="ARBA" id="ARBA00022884"/>
    </source>
</evidence>
<feature type="domain" description="DRBM" evidence="8">
    <location>
        <begin position="577"/>
        <end position="643"/>
    </location>
</feature>
<protein>
    <submittedName>
        <fullName evidence="10">Interleukin enhancer binding factor 3a</fullName>
    </submittedName>
</protein>
<dbReference type="SMART" id="SM00358">
    <property type="entry name" value="DSRM"/>
    <property type="match status" value="2"/>
</dbReference>
<dbReference type="FunFam" id="1.10.1410.40:FF:000001">
    <property type="entry name" value="interleukin enhancer-binding factor 3 isoform X1"/>
    <property type="match status" value="1"/>
</dbReference>
<dbReference type="SUPFAM" id="SSF54768">
    <property type="entry name" value="dsRNA-binding domain-like"/>
    <property type="match status" value="2"/>
</dbReference>
<evidence type="ECO:0000259" key="8">
    <source>
        <dbReference type="PROSITE" id="PS50137"/>
    </source>
</evidence>
<dbReference type="InterPro" id="IPR014720">
    <property type="entry name" value="dsRBD_dom"/>
</dbReference>
<feature type="compositionally biased region" description="Low complexity" evidence="7">
    <location>
        <begin position="529"/>
        <end position="561"/>
    </location>
</feature>
<reference evidence="10" key="2">
    <citation type="submission" date="2025-09" db="UniProtKB">
        <authorList>
            <consortium name="Ensembl"/>
        </authorList>
    </citation>
    <scope>IDENTIFICATION</scope>
</reference>
<keyword evidence="5" id="KW-0238">DNA-binding</keyword>
<evidence type="ECO:0000256" key="1">
    <source>
        <dbReference type="ARBA" id="ARBA00004496"/>
    </source>
</evidence>
<evidence type="ECO:0000256" key="5">
    <source>
        <dbReference type="ARBA" id="ARBA00023125"/>
    </source>
</evidence>
<dbReference type="GO" id="GO:0005737">
    <property type="term" value="C:cytoplasm"/>
    <property type="evidence" value="ECO:0007669"/>
    <property type="project" value="UniProtKB-SubCell"/>
</dbReference>
<dbReference type="SMART" id="SM00572">
    <property type="entry name" value="DZF"/>
    <property type="match status" value="1"/>
</dbReference>
<dbReference type="Ensembl" id="ENSEBUT00000024307.1">
    <property type="protein sequence ID" value="ENSEBUP00000023732.1"/>
    <property type="gene ID" value="ENSEBUG00000014604.1"/>
</dbReference>
<dbReference type="PANTHER" id="PTHR45762">
    <property type="entry name" value="ZINC FINGER RNA-BINDING PROTEIN"/>
    <property type="match status" value="1"/>
</dbReference>
<dbReference type="PROSITE" id="PS50137">
    <property type="entry name" value="DS_RBD"/>
    <property type="match status" value="2"/>
</dbReference>
<evidence type="ECO:0000313" key="11">
    <source>
        <dbReference type="Proteomes" id="UP000694388"/>
    </source>
</evidence>
<dbReference type="InterPro" id="IPR006561">
    <property type="entry name" value="DZF_dom"/>
</dbReference>
<dbReference type="InterPro" id="IPR049402">
    <property type="entry name" value="DZF_dom_C"/>
</dbReference>
<feature type="region of interest" description="Disordered" evidence="7">
    <location>
        <begin position="527"/>
        <end position="585"/>
    </location>
</feature>
<comment type="subcellular location">
    <subcellularLocation>
        <location evidence="1">Cytoplasm</location>
    </subcellularLocation>
</comment>
<dbReference type="PANTHER" id="PTHR45762:SF1">
    <property type="entry name" value="SPERMATID PERINUCLEAR RNA-BINDING PROTEIN"/>
    <property type="match status" value="1"/>
</dbReference>
<accession>A0A8C4R3V1</accession>
<feature type="compositionally biased region" description="Polar residues" evidence="7">
    <location>
        <begin position="564"/>
        <end position="579"/>
    </location>
</feature>
<evidence type="ECO:0000256" key="6">
    <source>
        <dbReference type="PROSITE-ProRule" id="PRU00266"/>
    </source>
</evidence>
<keyword evidence="2" id="KW-0963">Cytoplasm</keyword>
<keyword evidence="3" id="KW-0677">Repeat</keyword>
<dbReference type="Gene3D" id="3.30.460.10">
    <property type="entry name" value="Beta Polymerase, domain 2"/>
    <property type="match status" value="1"/>
</dbReference>
<dbReference type="AlphaFoldDB" id="A0A8C4R3V1"/>
<reference evidence="10" key="1">
    <citation type="submission" date="2025-08" db="UniProtKB">
        <authorList>
            <consortium name="Ensembl"/>
        </authorList>
    </citation>
    <scope>IDENTIFICATION</scope>
</reference>
<feature type="region of interest" description="Disordered" evidence="7">
    <location>
        <begin position="644"/>
        <end position="686"/>
    </location>
</feature>
<dbReference type="GO" id="GO:0071011">
    <property type="term" value="C:precatalytic spliceosome"/>
    <property type="evidence" value="ECO:0007669"/>
    <property type="project" value="TreeGrafter"/>
</dbReference>
<keyword evidence="11" id="KW-1185">Reference proteome</keyword>
<evidence type="ECO:0000313" key="10">
    <source>
        <dbReference type="Ensembl" id="ENSEBUP00000023732.1"/>
    </source>
</evidence>